<accession>A0AAW0H1Q1</accession>
<dbReference type="PRINTS" id="PR00401">
    <property type="entry name" value="SH2DOMAIN"/>
</dbReference>
<dbReference type="PANTHER" id="PTHR14388">
    <property type="entry name" value="T CELL-SPECIFIC ADAPTER PROTEIN TSAD"/>
    <property type="match status" value="1"/>
</dbReference>
<evidence type="ECO:0000256" key="2">
    <source>
        <dbReference type="PROSITE-ProRule" id="PRU00191"/>
    </source>
</evidence>
<feature type="region of interest" description="Disordered" evidence="3">
    <location>
        <begin position="318"/>
        <end position="348"/>
    </location>
</feature>
<dbReference type="GO" id="GO:0005737">
    <property type="term" value="C:cytoplasm"/>
    <property type="evidence" value="ECO:0007669"/>
    <property type="project" value="TreeGrafter"/>
</dbReference>
<evidence type="ECO:0000256" key="3">
    <source>
        <dbReference type="SAM" id="MobiDB-lite"/>
    </source>
</evidence>
<dbReference type="PROSITE" id="PS50001">
    <property type="entry name" value="SH2"/>
    <property type="match status" value="1"/>
</dbReference>
<evidence type="ECO:0000259" key="4">
    <source>
        <dbReference type="PROSITE" id="PS50001"/>
    </source>
</evidence>
<proteinExistence type="predicted"/>
<dbReference type="Gene3D" id="3.30.505.10">
    <property type="entry name" value="SH2 domain"/>
    <property type="match status" value="1"/>
</dbReference>
<organism evidence="5 6">
    <name type="scientific">Myodes glareolus</name>
    <name type="common">Bank vole</name>
    <name type="synonym">Clethrionomys glareolus</name>
    <dbReference type="NCBI Taxonomy" id="447135"/>
    <lineage>
        <taxon>Eukaryota</taxon>
        <taxon>Metazoa</taxon>
        <taxon>Chordata</taxon>
        <taxon>Craniata</taxon>
        <taxon>Vertebrata</taxon>
        <taxon>Euteleostomi</taxon>
        <taxon>Mammalia</taxon>
        <taxon>Eutheria</taxon>
        <taxon>Euarchontoglires</taxon>
        <taxon>Glires</taxon>
        <taxon>Rodentia</taxon>
        <taxon>Myomorpha</taxon>
        <taxon>Muroidea</taxon>
        <taxon>Cricetidae</taxon>
        <taxon>Arvicolinae</taxon>
        <taxon>Myodes</taxon>
    </lineage>
</organism>
<protein>
    <recommendedName>
        <fullName evidence="4">SH2 domain-containing protein</fullName>
    </recommendedName>
</protein>
<dbReference type="FunFam" id="3.30.505.10:FF:000059">
    <property type="entry name" value="hematopoietic SH2 domain-containing protein"/>
    <property type="match status" value="1"/>
</dbReference>
<dbReference type="Proteomes" id="UP001488838">
    <property type="component" value="Unassembled WGS sequence"/>
</dbReference>
<dbReference type="SMART" id="SM00252">
    <property type="entry name" value="SH2"/>
    <property type="match status" value="1"/>
</dbReference>
<keyword evidence="6" id="KW-1185">Reference proteome</keyword>
<evidence type="ECO:0000313" key="6">
    <source>
        <dbReference type="Proteomes" id="UP001488838"/>
    </source>
</evidence>
<evidence type="ECO:0000256" key="1">
    <source>
        <dbReference type="ARBA" id="ARBA00022999"/>
    </source>
</evidence>
<reference evidence="5 6" key="1">
    <citation type="journal article" date="2023" name="bioRxiv">
        <title>Conserved and derived expression patterns and positive selection on dental genes reveal complex evolutionary context of ever-growing rodent molars.</title>
        <authorList>
            <person name="Calamari Z.T."/>
            <person name="Song A."/>
            <person name="Cohen E."/>
            <person name="Akter M."/>
            <person name="Roy R.D."/>
            <person name="Hallikas O."/>
            <person name="Christensen M.M."/>
            <person name="Li P."/>
            <person name="Marangoni P."/>
            <person name="Jernvall J."/>
            <person name="Klein O.D."/>
        </authorList>
    </citation>
    <scope>NUCLEOTIDE SEQUENCE [LARGE SCALE GENOMIC DNA]</scope>
    <source>
        <strain evidence="5">V071</strain>
    </source>
</reference>
<dbReference type="AlphaFoldDB" id="A0AAW0H1Q1"/>
<keyword evidence="1 2" id="KW-0727">SH2 domain</keyword>
<feature type="region of interest" description="Disordered" evidence="3">
    <location>
        <begin position="159"/>
        <end position="200"/>
    </location>
</feature>
<gene>
    <name evidence="5" type="ORF">U0070_009128</name>
</gene>
<dbReference type="SUPFAM" id="SSF55550">
    <property type="entry name" value="SH2 domain"/>
    <property type="match status" value="1"/>
</dbReference>
<sequence>MRDPSLDAMAEAGAWKLPPPLPPRLDWFVHTQADQLAQDGIPEWFHGTITRQAAESLLESQPLGTFLIRVSHSHVGYTLSYKAQTCCRHFMVKLSDDGTFILAGDHTTHVSLDALVSFYQQKPIRPYGELLTQACGQEDPANVDYENLFLYSSALAQDAESQAGGPTEGQRPASCPPEEAPERKPSTATDGKLASAPSSPKALFGEARQKLWKNLRTLPETSRRVKQRLTSHLSATNLLGDARSVTQHHRPMTRASSWDSARHSAGAGAATSFQNPSEPQAWRGGEATFTASRPAGWREVVSGAKAWREKLVRALSVQATKSEPVDLPEAQDWLPEEYRPPPPFAPGY</sequence>
<name>A0AAW0H1Q1_MYOGA</name>
<dbReference type="PANTHER" id="PTHR14388:SF3">
    <property type="entry name" value="HEMATOPOIETIC SH2 DOMAIN-CONTAINING PROTEIN"/>
    <property type="match status" value="1"/>
</dbReference>
<evidence type="ECO:0000313" key="5">
    <source>
        <dbReference type="EMBL" id="KAK7796303.1"/>
    </source>
</evidence>
<comment type="caution">
    <text evidence="5">The sequence shown here is derived from an EMBL/GenBank/DDBJ whole genome shotgun (WGS) entry which is preliminary data.</text>
</comment>
<dbReference type="EMBL" id="JBBHLL010001263">
    <property type="protein sequence ID" value="KAK7796303.1"/>
    <property type="molecule type" value="Genomic_DNA"/>
</dbReference>
<feature type="domain" description="SH2" evidence="4">
    <location>
        <begin position="44"/>
        <end position="135"/>
    </location>
</feature>
<dbReference type="InterPro" id="IPR000980">
    <property type="entry name" value="SH2"/>
</dbReference>
<dbReference type="Pfam" id="PF00017">
    <property type="entry name" value="SH2"/>
    <property type="match status" value="1"/>
</dbReference>
<dbReference type="InterPro" id="IPR036860">
    <property type="entry name" value="SH2_dom_sf"/>
</dbReference>